<dbReference type="SUPFAM" id="SSF88659">
    <property type="entry name" value="Sigma3 and sigma4 domains of RNA polymerase sigma factors"/>
    <property type="match status" value="1"/>
</dbReference>
<evidence type="ECO:0000313" key="8">
    <source>
        <dbReference type="Proteomes" id="UP000030408"/>
    </source>
</evidence>
<keyword evidence="3" id="KW-0731">Sigma factor</keyword>
<dbReference type="AlphaFoldDB" id="A0A0A3HZS6"/>
<evidence type="ECO:0000256" key="1">
    <source>
        <dbReference type="ARBA" id="ARBA00010641"/>
    </source>
</evidence>
<dbReference type="Pfam" id="PF04542">
    <property type="entry name" value="Sigma70_r2"/>
    <property type="match status" value="1"/>
</dbReference>
<reference evidence="7 8" key="1">
    <citation type="submission" date="2014-02" db="EMBL/GenBank/DDBJ databases">
        <title>Draft genome sequence of Lysinibacillus sinduriensis JCM 15800.</title>
        <authorList>
            <person name="Zhang F."/>
            <person name="Wang G."/>
            <person name="Zhang L."/>
        </authorList>
    </citation>
    <scope>NUCLEOTIDE SEQUENCE [LARGE SCALE GENOMIC DNA]</scope>
    <source>
        <strain evidence="7 8">JCM 15800</strain>
    </source>
</reference>
<dbReference type="GO" id="GO:0003677">
    <property type="term" value="F:DNA binding"/>
    <property type="evidence" value="ECO:0007669"/>
    <property type="project" value="InterPro"/>
</dbReference>
<dbReference type="InterPro" id="IPR013324">
    <property type="entry name" value="RNA_pol_sigma_r3/r4-like"/>
</dbReference>
<dbReference type="Proteomes" id="UP000030408">
    <property type="component" value="Unassembled WGS sequence"/>
</dbReference>
<dbReference type="EMBL" id="JPVO01000034">
    <property type="protein sequence ID" value="KGR77944.1"/>
    <property type="molecule type" value="Genomic_DNA"/>
</dbReference>
<dbReference type="NCBIfam" id="TIGR02937">
    <property type="entry name" value="sigma70-ECF"/>
    <property type="match status" value="1"/>
</dbReference>
<evidence type="ECO:0000259" key="6">
    <source>
        <dbReference type="Pfam" id="PF08281"/>
    </source>
</evidence>
<dbReference type="InterPro" id="IPR036388">
    <property type="entry name" value="WH-like_DNA-bd_sf"/>
</dbReference>
<gene>
    <name evidence="7" type="ORF">CD33_01845</name>
</gene>
<keyword evidence="8" id="KW-1185">Reference proteome</keyword>
<dbReference type="SUPFAM" id="SSF88946">
    <property type="entry name" value="Sigma2 domain of RNA polymerase sigma factors"/>
    <property type="match status" value="1"/>
</dbReference>
<dbReference type="STRING" id="1384057.CD33_01845"/>
<dbReference type="eggNOG" id="COG1595">
    <property type="taxonomic scope" value="Bacteria"/>
</dbReference>
<dbReference type="InterPro" id="IPR007627">
    <property type="entry name" value="RNA_pol_sigma70_r2"/>
</dbReference>
<dbReference type="NCBIfam" id="NF006930">
    <property type="entry name" value="PRK09415.1"/>
    <property type="match status" value="1"/>
</dbReference>
<dbReference type="InterPro" id="IPR014284">
    <property type="entry name" value="RNA_pol_sigma-70_dom"/>
</dbReference>
<dbReference type="OrthoDB" id="9794508at2"/>
<protein>
    <submittedName>
        <fullName evidence="7">RNA polymerase factor sigma C</fullName>
    </submittedName>
</protein>
<dbReference type="Pfam" id="PF08281">
    <property type="entry name" value="Sigma70_r4_2"/>
    <property type="match status" value="1"/>
</dbReference>
<proteinExistence type="inferred from homology"/>
<keyword evidence="4" id="KW-0804">Transcription</keyword>
<feature type="domain" description="RNA polymerase sigma-70 region 2" evidence="5">
    <location>
        <begin position="16"/>
        <end position="77"/>
    </location>
</feature>
<accession>A0A0A3HZS6</accession>
<dbReference type="InterPro" id="IPR039425">
    <property type="entry name" value="RNA_pol_sigma-70-like"/>
</dbReference>
<dbReference type="PANTHER" id="PTHR43133:SF60">
    <property type="entry name" value="RNA POLYMERASE SIGMA FACTOR SIGV"/>
    <property type="match status" value="1"/>
</dbReference>
<dbReference type="RefSeq" id="WP_036197586.1">
    <property type="nucleotide sequence ID" value="NZ_AVCY01000022.1"/>
</dbReference>
<evidence type="ECO:0000256" key="4">
    <source>
        <dbReference type="ARBA" id="ARBA00023163"/>
    </source>
</evidence>
<evidence type="ECO:0000256" key="2">
    <source>
        <dbReference type="ARBA" id="ARBA00023015"/>
    </source>
</evidence>
<keyword evidence="2" id="KW-0805">Transcription regulation</keyword>
<comment type="caution">
    <text evidence="7">The sequence shown here is derived from an EMBL/GenBank/DDBJ whole genome shotgun (WGS) entry which is preliminary data.</text>
</comment>
<dbReference type="Gene3D" id="1.10.10.10">
    <property type="entry name" value="Winged helix-like DNA-binding domain superfamily/Winged helix DNA-binding domain"/>
    <property type="match status" value="1"/>
</dbReference>
<organism evidence="7 8">
    <name type="scientific">Ureibacillus sinduriensis BLB-1 = JCM 15800</name>
    <dbReference type="NCBI Taxonomy" id="1384057"/>
    <lineage>
        <taxon>Bacteria</taxon>
        <taxon>Bacillati</taxon>
        <taxon>Bacillota</taxon>
        <taxon>Bacilli</taxon>
        <taxon>Bacillales</taxon>
        <taxon>Caryophanaceae</taxon>
        <taxon>Ureibacillus</taxon>
    </lineage>
</organism>
<dbReference type="InterPro" id="IPR013325">
    <property type="entry name" value="RNA_pol_sigma_r2"/>
</dbReference>
<dbReference type="CDD" id="cd06171">
    <property type="entry name" value="Sigma70_r4"/>
    <property type="match status" value="1"/>
</dbReference>
<sequence length="175" mass="20997">MDREEKDYVLEKIMIEYGNELVRLAFSYVKDAESAKDLVQNTFIKCYKNLDSYRYDAQIKTWLYRITINECKDYLKSWNYRMVQVKSFVNETAKSILPSTEKTVIDKYNNDEIKDTIFSLPKVYREVIYLYYYDSLKAEEIAEVLDIPVNTVKTRLRRAKHRLELMMKEAEFSGR</sequence>
<dbReference type="InterPro" id="IPR013249">
    <property type="entry name" value="RNA_pol_sigma70_r4_t2"/>
</dbReference>
<evidence type="ECO:0000259" key="5">
    <source>
        <dbReference type="Pfam" id="PF04542"/>
    </source>
</evidence>
<comment type="similarity">
    <text evidence="1">Belongs to the sigma-70 factor family. ECF subfamily.</text>
</comment>
<evidence type="ECO:0000313" key="7">
    <source>
        <dbReference type="EMBL" id="KGR77944.1"/>
    </source>
</evidence>
<name>A0A0A3HZS6_9BACL</name>
<dbReference type="GO" id="GO:0006352">
    <property type="term" value="P:DNA-templated transcription initiation"/>
    <property type="evidence" value="ECO:0007669"/>
    <property type="project" value="InterPro"/>
</dbReference>
<dbReference type="PANTHER" id="PTHR43133">
    <property type="entry name" value="RNA POLYMERASE ECF-TYPE SIGMA FACTO"/>
    <property type="match status" value="1"/>
</dbReference>
<dbReference type="GO" id="GO:0016987">
    <property type="term" value="F:sigma factor activity"/>
    <property type="evidence" value="ECO:0007669"/>
    <property type="project" value="UniProtKB-KW"/>
</dbReference>
<evidence type="ECO:0000256" key="3">
    <source>
        <dbReference type="ARBA" id="ARBA00023082"/>
    </source>
</evidence>
<feature type="domain" description="RNA polymerase sigma factor 70 region 4 type 2" evidence="6">
    <location>
        <begin position="113"/>
        <end position="163"/>
    </location>
</feature>
<dbReference type="Gene3D" id="1.10.1740.10">
    <property type="match status" value="1"/>
</dbReference>